<dbReference type="RefSeq" id="WP_067227447.1">
    <property type="nucleotide sequence ID" value="NZ_JBIVKK010000008.1"/>
</dbReference>
<dbReference type="STRING" id="68231.AQJ30_00205"/>
<evidence type="ECO:0000313" key="2">
    <source>
        <dbReference type="Proteomes" id="UP000053271"/>
    </source>
</evidence>
<name>A0A101R527_9ACTN</name>
<reference evidence="1 2" key="1">
    <citation type="submission" date="2015-10" db="EMBL/GenBank/DDBJ databases">
        <title>Draft genome sequence of Streptomyces longwoodensis DSM 41677, type strain for the species Streptomyces longwoodensis.</title>
        <authorList>
            <person name="Ruckert C."/>
            <person name="Winkler A."/>
            <person name="Kalinowski J."/>
            <person name="Kampfer P."/>
            <person name="Glaeser S."/>
        </authorList>
    </citation>
    <scope>NUCLEOTIDE SEQUENCE [LARGE SCALE GENOMIC DNA]</scope>
    <source>
        <strain evidence="1 2">DSM 41677</strain>
    </source>
</reference>
<protein>
    <recommendedName>
        <fullName evidence="3">Tetratricopeptide repeat protein</fullName>
    </recommendedName>
</protein>
<dbReference type="GeneID" id="91423048"/>
<dbReference type="Proteomes" id="UP000053271">
    <property type="component" value="Unassembled WGS sequence"/>
</dbReference>
<comment type="caution">
    <text evidence="1">The sequence shown here is derived from an EMBL/GenBank/DDBJ whole genome shotgun (WGS) entry which is preliminary data.</text>
</comment>
<proteinExistence type="predicted"/>
<sequence>MAERGRRTASDGVPTRIGQVVMLHLGGDREEARRRLLDLWTELGEHGDPLHRCTLAHYLADTHDDPEDELAWDLRALTAAEEQRESVAVRALYPSLHLGLAADYAKLGRVAAARTHVRRARAAADVLVDDGYGAGVRAAIGRLELRLGDEGPGEEPAIPSRRGG</sequence>
<dbReference type="EMBL" id="LMWS01000001">
    <property type="protein sequence ID" value="KUN41845.1"/>
    <property type="molecule type" value="Genomic_DNA"/>
</dbReference>
<keyword evidence="2" id="KW-1185">Reference proteome</keyword>
<gene>
    <name evidence="1" type="ORF">AQJ30_00205</name>
</gene>
<evidence type="ECO:0008006" key="3">
    <source>
        <dbReference type="Google" id="ProtNLM"/>
    </source>
</evidence>
<dbReference type="AlphaFoldDB" id="A0A101R527"/>
<accession>A0A101R527</accession>
<organism evidence="1 2">
    <name type="scientific">Streptomyces longwoodensis</name>
    <dbReference type="NCBI Taxonomy" id="68231"/>
    <lineage>
        <taxon>Bacteria</taxon>
        <taxon>Bacillati</taxon>
        <taxon>Actinomycetota</taxon>
        <taxon>Actinomycetes</taxon>
        <taxon>Kitasatosporales</taxon>
        <taxon>Streptomycetaceae</taxon>
        <taxon>Streptomyces</taxon>
    </lineage>
</organism>
<evidence type="ECO:0000313" key="1">
    <source>
        <dbReference type="EMBL" id="KUN41845.1"/>
    </source>
</evidence>